<dbReference type="AlphaFoldDB" id="A0A803KYY7"/>
<evidence type="ECO:0000256" key="4">
    <source>
        <dbReference type="ARBA" id="ARBA00023242"/>
    </source>
</evidence>
<dbReference type="PANTHER" id="PTHR45959">
    <property type="entry name" value="BHLH TRANSCRIPTION FACTOR"/>
    <property type="match status" value="1"/>
</dbReference>
<dbReference type="SUPFAM" id="SSF47459">
    <property type="entry name" value="HLH, helix-loop-helix DNA-binding domain"/>
    <property type="match status" value="1"/>
</dbReference>
<dbReference type="GO" id="GO:0005634">
    <property type="term" value="C:nucleus"/>
    <property type="evidence" value="ECO:0007669"/>
    <property type="project" value="UniProtKB-SubCell"/>
</dbReference>
<dbReference type="Proteomes" id="UP000596660">
    <property type="component" value="Unplaced"/>
</dbReference>
<dbReference type="InterPro" id="IPR036638">
    <property type="entry name" value="HLH_DNA-bd_sf"/>
</dbReference>
<feature type="coiled-coil region" evidence="5">
    <location>
        <begin position="128"/>
        <end position="155"/>
    </location>
</feature>
<dbReference type="PROSITE" id="PS50888">
    <property type="entry name" value="BHLH"/>
    <property type="match status" value="1"/>
</dbReference>
<keyword evidence="5" id="KW-0175">Coiled coil</keyword>
<protein>
    <recommendedName>
        <fullName evidence="7">BHLH domain-containing protein</fullName>
    </recommendedName>
</protein>
<reference evidence="8" key="2">
    <citation type="submission" date="2021-03" db="UniProtKB">
        <authorList>
            <consortium name="EnsemblPlants"/>
        </authorList>
    </citation>
    <scope>IDENTIFICATION</scope>
</reference>
<dbReference type="PANTHER" id="PTHR45959:SF2">
    <property type="entry name" value="BHLH TRANSCRIPTION FACTOR"/>
    <property type="match status" value="1"/>
</dbReference>
<evidence type="ECO:0000259" key="7">
    <source>
        <dbReference type="PROSITE" id="PS50888"/>
    </source>
</evidence>
<organism evidence="8 9">
    <name type="scientific">Chenopodium quinoa</name>
    <name type="common">Quinoa</name>
    <dbReference type="NCBI Taxonomy" id="63459"/>
    <lineage>
        <taxon>Eukaryota</taxon>
        <taxon>Viridiplantae</taxon>
        <taxon>Streptophyta</taxon>
        <taxon>Embryophyta</taxon>
        <taxon>Tracheophyta</taxon>
        <taxon>Spermatophyta</taxon>
        <taxon>Magnoliopsida</taxon>
        <taxon>eudicotyledons</taxon>
        <taxon>Gunneridae</taxon>
        <taxon>Pentapetalae</taxon>
        <taxon>Caryophyllales</taxon>
        <taxon>Chenopodiaceae</taxon>
        <taxon>Chenopodioideae</taxon>
        <taxon>Atripliceae</taxon>
        <taxon>Chenopodium</taxon>
    </lineage>
</organism>
<evidence type="ECO:0000256" key="1">
    <source>
        <dbReference type="ARBA" id="ARBA00004123"/>
    </source>
</evidence>
<accession>A0A803KYY7</accession>
<dbReference type="EnsemblPlants" id="AUR62004246-RA">
    <property type="protein sequence ID" value="AUR62004246-RA:cds"/>
    <property type="gene ID" value="AUR62004246"/>
</dbReference>
<evidence type="ECO:0000256" key="5">
    <source>
        <dbReference type="SAM" id="Coils"/>
    </source>
</evidence>
<keyword evidence="2" id="KW-0805">Transcription regulation</keyword>
<comment type="subcellular location">
    <subcellularLocation>
        <location evidence="1">Nucleus</location>
    </subcellularLocation>
</comment>
<sequence>MEQVVASFDEQLAGVLLGDDDFSYPLSVDSNTFYPQWDIGSDLLLDQIITPPCSGVVEEPRWLKKRKDESAEKQAASSGGRPRRKRQATQVYDHILAERKRREVLSHMFISLSSMVPGLKKMDKTTILGGAIKHMKQLQEKVNQLEVAAAELNTTNISASCGSGNGGFSGNDGSDNNNGENLINKNSLLEIEVKISDNTLLLKVYCEKRKDIISELIAVVDKHELSITNCGVIPFGNLTLDITIVAKMKEGFNNNVKGFVRSLRSALESTSPQRQASEIQNEDCDA</sequence>
<dbReference type="GO" id="GO:0046983">
    <property type="term" value="F:protein dimerization activity"/>
    <property type="evidence" value="ECO:0007669"/>
    <property type="project" value="InterPro"/>
</dbReference>
<keyword evidence="4" id="KW-0539">Nucleus</keyword>
<reference evidence="8" key="1">
    <citation type="journal article" date="2017" name="Nature">
        <title>The genome of Chenopodium quinoa.</title>
        <authorList>
            <person name="Jarvis D.E."/>
            <person name="Ho Y.S."/>
            <person name="Lightfoot D.J."/>
            <person name="Schmoeckel S.M."/>
            <person name="Li B."/>
            <person name="Borm T.J.A."/>
            <person name="Ohyanagi H."/>
            <person name="Mineta K."/>
            <person name="Michell C.T."/>
            <person name="Saber N."/>
            <person name="Kharbatia N.M."/>
            <person name="Rupper R.R."/>
            <person name="Sharp A.R."/>
            <person name="Dally N."/>
            <person name="Boughton B.A."/>
            <person name="Woo Y.H."/>
            <person name="Gao G."/>
            <person name="Schijlen E.G.W.M."/>
            <person name="Guo X."/>
            <person name="Momin A.A."/>
            <person name="Negrao S."/>
            <person name="Al-Babili S."/>
            <person name="Gehring C."/>
            <person name="Roessner U."/>
            <person name="Jung C."/>
            <person name="Murphy K."/>
            <person name="Arold S.T."/>
            <person name="Gojobori T."/>
            <person name="van der Linden C.G."/>
            <person name="van Loo E.N."/>
            <person name="Jellen E.N."/>
            <person name="Maughan P.J."/>
            <person name="Tester M."/>
        </authorList>
    </citation>
    <scope>NUCLEOTIDE SEQUENCE [LARGE SCALE GENOMIC DNA]</scope>
    <source>
        <strain evidence="8">cv. PI 614886</strain>
    </source>
</reference>
<evidence type="ECO:0000313" key="9">
    <source>
        <dbReference type="Proteomes" id="UP000596660"/>
    </source>
</evidence>
<keyword evidence="3" id="KW-0804">Transcription</keyword>
<evidence type="ECO:0000256" key="2">
    <source>
        <dbReference type="ARBA" id="ARBA00023015"/>
    </source>
</evidence>
<dbReference type="Pfam" id="PF00010">
    <property type="entry name" value="HLH"/>
    <property type="match status" value="1"/>
</dbReference>
<dbReference type="InterPro" id="IPR011598">
    <property type="entry name" value="bHLH_dom"/>
</dbReference>
<dbReference type="Gene3D" id="4.10.280.10">
    <property type="entry name" value="Helix-loop-helix DNA-binding domain"/>
    <property type="match status" value="1"/>
</dbReference>
<dbReference type="Gramene" id="AUR62004246-RA">
    <property type="protein sequence ID" value="AUR62004246-RA:cds"/>
    <property type="gene ID" value="AUR62004246"/>
</dbReference>
<dbReference type="SMART" id="SM00353">
    <property type="entry name" value="HLH"/>
    <property type="match status" value="1"/>
</dbReference>
<dbReference type="InterPro" id="IPR052610">
    <property type="entry name" value="bHLH_transcription_regulator"/>
</dbReference>
<proteinExistence type="predicted"/>
<keyword evidence="9" id="KW-1185">Reference proteome</keyword>
<name>A0A803KYY7_CHEQI</name>
<dbReference type="OMA" id="NIIDEAC"/>
<feature type="region of interest" description="Disordered" evidence="6">
    <location>
        <begin position="64"/>
        <end position="88"/>
    </location>
</feature>
<evidence type="ECO:0000256" key="6">
    <source>
        <dbReference type="SAM" id="MobiDB-lite"/>
    </source>
</evidence>
<evidence type="ECO:0000313" key="8">
    <source>
        <dbReference type="EnsemblPlants" id="AUR62004246-RA:cds"/>
    </source>
</evidence>
<evidence type="ECO:0000256" key="3">
    <source>
        <dbReference type="ARBA" id="ARBA00023163"/>
    </source>
</evidence>
<feature type="domain" description="BHLH" evidence="7">
    <location>
        <begin position="89"/>
        <end position="138"/>
    </location>
</feature>